<protein>
    <submittedName>
        <fullName evidence="4">DUF222 domain-containing protein</fullName>
    </submittedName>
</protein>
<dbReference type="CDD" id="cd00085">
    <property type="entry name" value="HNHc"/>
    <property type="match status" value="1"/>
</dbReference>
<evidence type="ECO:0000313" key="4">
    <source>
        <dbReference type="EMBL" id="NNH22792.1"/>
    </source>
</evidence>
<comment type="similarity">
    <text evidence="1">Belongs to the Rv1128c/1148c/1588c/1702c/1945/3466 family.</text>
</comment>
<evidence type="ECO:0000259" key="3">
    <source>
        <dbReference type="SMART" id="SM00507"/>
    </source>
</evidence>
<dbReference type="EMBL" id="JABEMA010000069">
    <property type="protein sequence ID" value="NNH22792.1"/>
    <property type="molecule type" value="Genomic_DNA"/>
</dbReference>
<proteinExistence type="inferred from homology"/>
<accession>A0A849BPN6</accession>
<dbReference type="InterPro" id="IPR003870">
    <property type="entry name" value="DUF222"/>
</dbReference>
<dbReference type="Pfam" id="PF01844">
    <property type="entry name" value="HNH"/>
    <property type="match status" value="1"/>
</dbReference>
<evidence type="ECO:0000313" key="5">
    <source>
        <dbReference type="Proteomes" id="UP000555552"/>
    </source>
</evidence>
<name>A0A849BPN6_9ACTN</name>
<dbReference type="Gene3D" id="1.10.30.50">
    <property type="match status" value="1"/>
</dbReference>
<dbReference type="GO" id="GO:0008270">
    <property type="term" value="F:zinc ion binding"/>
    <property type="evidence" value="ECO:0007669"/>
    <property type="project" value="InterPro"/>
</dbReference>
<dbReference type="Pfam" id="PF02720">
    <property type="entry name" value="DUF222"/>
    <property type="match status" value="1"/>
</dbReference>
<sequence length="230" mass="23807">MRGAVPDDARGAGLLADDAPLSAGAVRRLACDAEVVPTVLGSRSEPLDVGRAAYTVTPAQRRAPAIRDRGCIAPDCDAPVSRTHAHHVVHWADGGPTDLSNLALVCGHDHRRVHTGALVAHVVDGRPVITRPGDPPPTTTPPWRARLDDLSHELTDALHQPDGGCPAEEPGRADGASSSPAPDPSSSVKGADDRADGPPPGSVVEDDVRPGRSRPWPAPALVHCGHASCV</sequence>
<feature type="domain" description="HNH nuclease" evidence="3">
    <location>
        <begin position="59"/>
        <end position="111"/>
    </location>
</feature>
<evidence type="ECO:0000256" key="2">
    <source>
        <dbReference type="SAM" id="MobiDB-lite"/>
    </source>
</evidence>
<evidence type="ECO:0000256" key="1">
    <source>
        <dbReference type="ARBA" id="ARBA00023450"/>
    </source>
</evidence>
<feature type="region of interest" description="Disordered" evidence="2">
    <location>
        <begin position="156"/>
        <end position="220"/>
    </location>
</feature>
<feature type="compositionally biased region" description="Low complexity" evidence="2">
    <location>
        <begin position="173"/>
        <end position="187"/>
    </location>
</feature>
<dbReference type="Proteomes" id="UP000555552">
    <property type="component" value="Unassembled WGS sequence"/>
</dbReference>
<dbReference type="InterPro" id="IPR003615">
    <property type="entry name" value="HNH_nuc"/>
</dbReference>
<dbReference type="GO" id="GO:0004519">
    <property type="term" value="F:endonuclease activity"/>
    <property type="evidence" value="ECO:0007669"/>
    <property type="project" value="InterPro"/>
</dbReference>
<dbReference type="InterPro" id="IPR002711">
    <property type="entry name" value="HNH"/>
</dbReference>
<keyword evidence="5" id="KW-1185">Reference proteome</keyword>
<dbReference type="RefSeq" id="WP_171202626.1">
    <property type="nucleotide sequence ID" value="NZ_BAAANP010000055.1"/>
</dbReference>
<comment type="caution">
    <text evidence="4">The sequence shown here is derived from an EMBL/GenBank/DDBJ whole genome shotgun (WGS) entry which is preliminary data.</text>
</comment>
<reference evidence="4 5" key="1">
    <citation type="submission" date="2020-05" db="EMBL/GenBank/DDBJ databases">
        <title>MicrobeNet Type strains.</title>
        <authorList>
            <person name="Nicholson A.C."/>
        </authorList>
    </citation>
    <scope>NUCLEOTIDE SEQUENCE [LARGE SCALE GENOMIC DNA]</scope>
    <source>
        <strain evidence="4 5">JCM 14547</strain>
    </source>
</reference>
<organism evidence="4 5">
    <name type="scientific">Pseudokineococcus marinus</name>
    <dbReference type="NCBI Taxonomy" id="351215"/>
    <lineage>
        <taxon>Bacteria</taxon>
        <taxon>Bacillati</taxon>
        <taxon>Actinomycetota</taxon>
        <taxon>Actinomycetes</taxon>
        <taxon>Kineosporiales</taxon>
        <taxon>Kineosporiaceae</taxon>
        <taxon>Pseudokineococcus</taxon>
    </lineage>
</organism>
<dbReference type="SMART" id="SM00507">
    <property type="entry name" value="HNHc"/>
    <property type="match status" value="1"/>
</dbReference>
<gene>
    <name evidence="4" type="ORF">HLB09_06745</name>
</gene>
<dbReference type="AlphaFoldDB" id="A0A849BPN6"/>
<dbReference type="GO" id="GO:0003676">
    <property type="term" value="F:nucleic acid binding"/>
    <property type="evidence" value="ECO:0007669"/>
    <property type="project" value="InterPro"/>
</dbReference>